<evidence type="ECO:0000313" key="2">
    <source>
        <dbReference type="Proteomes" id="UP000237438"/>
    </source>
</evidence>
<protein>
    <recommendedName>
        <fullName evidence="3">RNase H type-1 domain-containing protein</fullName>
    </recommendedName>
</protein>
<dbReference type="OrthoDB" id="5077812at2759"/>
<reference evidence="1 2" key="1">
    <citation type="submission" date="2017-10" db="EMBL/GenBank/DDBJ databases">
        <title>Development of genomic resources for the powdery mildew, Erysiphe pulchra.</title>
        <authorList>
            <person name="Wadl P.A."/>
            <person name="Mack B.M."/>
            <person name="Moore G."/>
            <person name="Beltz S.B."/>
        </authorList>
    </citation>
    <scope>NUCLEOTIDE SEQUENCE [LARGE SCALE GENOMIC DNA]</scope>
    <source>
        <strain evidence="1">Cflorida</strain>
    </source>
</reference>
<gene>
    <name evidence="1" type="ORF">EPUL_000224</name>
</gene>
<accession>A0A2S4Q123</accession>
<dbReference type="EMBL" id="PEDP01000046">
    <property type="protein sequence ID" value="POS87985.1"/>
    <property type="molecule type" value="Genomic_DNA"/>
</dbReference>
<organism evidence="1 2">
    <name type="scientific">Erysiphe pulchra</name>
    <dbReference type="NCBI Taxonomy" id="225359"/>
    <lineage>
        <taxon>Eukaryota</taxon>
        <taxon>Fungi</taxon>
        <taxon>Dikarya</taxon>
        <taxon>Ascomycota</taxon>
        <taxon>Pezizomycotina</taxon>
        <taxon>Leotiomycetes</taxon>
        <taxon>Erysiphales</taxon>
        <taxon>Erysiphaceae</taxon>
        <taxon>Erysiphe</taxon>
    </lineage>
</organism>
<dbReference type="Proteomes" id="UP000237438">
    <property type="component" value="Unassembled WGS sequence"/>
</dbReference>
<comment type="caution">
    <text evidence="1">The sequence shown here is derived from an EMBL/GenBank/DDBJ whole genome shotgun (WGS) entry which is preliminary data.</text>
</comment>
<evidence type="ECO:0000313" key="1">
    <source>
        <dbReference type="EMBL" id="POS87985.1"/>
    </source>
</evidence>
<proteinExistence type="predicted"/>
<evidence type="ECO:0008006" key="3">
    <source>
        <dbReference type="Google" id="ProtNLM"/>
    </source>
</evidence>
<name>A0A2S4Q123_9PEZI</name>
<keyword evidence="2" id="KW-1185">Reference proteome</keyword>
<dbReference type="AlphaFoldDB" id="A0A2S4Q123"/>
<sequence>MVRKNRTEVKKDIGAVGRTEGLDKYKEWVNWSEIGIINLIVYSDGSMDEGGNAGAEYCIYRGPNTEIACGKISLGRIVEIYDVKLIGATEGLKSATNYIMAEFATNVAVCPDNEEAIIRLHTDNLTPTSCKFIASFQELRDIWHNILLIPVASPRKMPEELCFLTRINLGLLLSARSANGDYTAYHQRFKHDDDTLFCECGEVNTPENLFTCRRLVDLRKPHPRLSRGPEDDIKWVYGTIAGARTFGSWCKRA</sequence>